<dbReference type="PROSITE" id="PS00107">
    <property type="entry name" value="PROTEIN_KINASE_ATP"/>
    <property type="match status" value="1"/>
</dbReference>
<keyword evidence="4 8" id="KW-0547">Nucleotide-binding</keyword>
<dbReference type="CDD" id="cd14014">
    <property type="entry name" value="STKc_PknB_like"/>
    <property type="match status" value="1"/>
</dbReference>
<dbReference type="PANTHER" id="PTHR43289:SF6">
    <property type="entry name" value="SERINE_THREONINE-PROTEIN KINASE NEKL-3"/>
    <property type="match status" value="1"/>
</dbReference>
<dbReference type="InterPro" id="IPR017441">
    <property type="entry name" value="Protein_kinase_ATP_BS"/>
</dbReference>
<dbReference type="OrthoDB" id="6111975at2"/>
<evidence type="ECO:0000256" key="5">
    <source>
        <dbReference type="ARBA" id="ARBA00022777"/>
    </source>
</evidence>
<dbReference type="AlphaFoldDB" id="A0A5C1AD99"/>
<dbReference type="Pfam" id="PF00069">
    <property type="entry name" value="Pkinase"/>
    <property type="match status" value="1"/>
</dbReference>
<evidence type="ECO:0000256" key="8">
    <source>
        <dbReference type="PROSITE-ProRule" id="PRU10141"/>
    </source>
</evidence>
<evidence type="ECO:0000313" key="12">
    <source>
        <dbReference type="Proteomes" id="UP000324974"/>
    </source>
</evidence>
<dbReference type="InterPro" id="IPR011009">
    <property type="entry name" value="Kinase-like_dom_sf"/>
</dbReference>
<keyword evidence="12" id="KW-1185">Reference proteome</keyword>
<reference evidence="12" key="1">
    <citation type="submission" date="2019-08" db="EMBL/GenBank/DDBJ databases">
        <title>Limnoglobus roseus gen. nov., sp. nov., a novel freshwater planctomycete with a giant genome from the family Gemmataceae.</title>
        <authorList>
            <person name="Kulichevskaya I.S."/>
            <person name="Naumoff D.G."/>
            <person name="Miroshnikov K."/>
            <person name="Ivanova A."/>
            <person name="Philippov D.A."/>
            <person name="Hakobyan A."/>
            <person name="Rijpstra I.C."/>
            <person name="Sinninghe Damste J.S."/>
            <person name="Liesack W."/>
            <person name="Dedysh S.N."/>
        </authorList>
    </citation>
    <scope>NUCLEOTIDE SEQUENCE [LARGE SCALE GENOMIC DNA]</scope>
    <source>
        <strain evidence="12">PX52</strain>
    </source>
</reference>
<keyword evidence="9" id="KW-0472">Membrane</keyword>
<dbReference type="InterPro" id="IPR011990">
    <property type="entry name" value="TPR-like_helical_dom_sf"/>
</dbReference>
<name>A0A5C1AD99_9BACT</name>
<keyword evidence="3" id="KW-0808">Transferase</keyword>
<sequence length="851" mass="95247">MTEETTTFDHSRPPILQTQIQSADKSAGQSTAPPVSTTIRSGRIGKYEIVDELGEGGMGRVYKAFDPELKRYVAVKVLKAGTGIDDINRFRGEAELVACLEHTNIVKVHDIGMDNQSQPYIVLEYIDGGSLGDQLRKQLPKPREAAQMIETLARAVHEAHLKGIVHRDLKPANVLVTRAGTLKVSDFGLGKRIEDASGRTRTGDVFGTPGYMAPEQASGDVKATSAGTDVYALGTILYEMLTGRPPFAGAKVWDILAQVQYADPTAPSVLVPRLPRDLSTICLKCLEKSPKARYQTALELADDLRRWLNSEPIVARPTPWWERLWRRVRRRPKETAIVLAILVALGTTAGFVVIWRANESEARLALLEKERDEKRQKELFERNAESLAAINQIRDLALNGELDEKAQEAMRKALAGYYTVLVDRSRRDGTSPLTLAQDTATLGKLIAQTGNKQEAIKAYTEAEKLYRGAAEREAVAQVQLAEVVSKSGRLVRELGRYDEADQKLKDARSIFETLRTATPNDLAVLSGLAETHHQLGELRAATNEHKAALDEYKQSIALRQRIHDAEPARAEYSQDLARGYGYRGDSQMALGLWREADHDFWQSHKIRERVEEELAKKSADPAHNDELQKARFQLARSWGNLAGYQTRNRAYDTALYFWDKARLLREDLLKVRGSVTEYRSDLAGTYSQLGELYVLTKAPAQAATLLEQARKEYEGLYQRNPGDVALSEELGNCYLLSARLQIMERKPEQAVAYAEKAWKHFAPATRRDHPSGAECYAVAAVYGIRAQGPGGTPTDRDKAIEWLGNAVKAEYRERHPEDIRQDYAFQSMSEDREFQRASNDLGRLFSNNSSR</sequence>
<evidence type="ECO:0000256" key="3">
    <source>
        <dbReference type="ARBA" id="ARBA00022679"/>
    </source>
</evidence>
<evidence type="ECO:0000256" key="4">
    <source>
        <dbReference type="ARBA" id="ARBA00022741"/>
    </source>
</evidence>
<evidence type="ECO:0000259" key="10">
    <source>
        <dbReference type="PROSITE" id="PS50011"/>
    </source>
</evidence>
<organism evidence="11 12">
    <name type="scientific">Limnoglobus roseus</name>
    <dbReference type="NCBI Taxonomy" id="2598579"/>
    <lineage>
        <taxon>Bacteria</taxon>
        <taxon>Pseudomonadati</taxon>
        <taxon>Planctomycetota</taxon>
        <taxon>Planctomycetia</taxon>
        <taxon>Gemmatales</taxon>
        <taxon>Gemmataceae</taxon>
        <taxon>Limnoglobus</taxon>
    </lineage>
</organism>
<dbReference type="InterPro" id="IPR019734">
    <property type="entry name" value="TPR_rpt"/>
</dbReference>
<keyword evidence="7" id="KW-0802">TPR repeat</keyword>
<dbReference type="Gene3D" id="1.25.40.10">
    <property type="entry name" value="Tetratricopeptide repeat domain"/>
    <property type="match status" value="2"/>
</dbReference>
<gene>
    <name evidence="11" type="ORF">PX52LOC_02677</name>
</gene>
<feature type="transmembrane region" description="Helical" evidence="9">
    <location>
        <begin position="336"/>
        <end position="355"/>
    </location>
</feature>
<evidence type="ECO:0000256" key="6">
    <source>
        <dbReference type="ARBA" id="ARBA00022840"/>
    </source>
</evidence>
<evidence type="ECO:0000313" key="11">
    <source>
        <dbReference type="EMBL" id="QEL15742.1"/>
    </source>
</evidence>
<dbReference type="SMART" id="SM00220">
    <property type="entry name" value="S_TKc"/>
    <property type="match status" value="1"/>
</dbReference>
<dbReference type="FunFam" id="1.10.510.10:FF:000021">
    <property type="entry name" value="Serine/threonine protein kinase"/>
    <property type="match status" value="1"/>
</dbReference>
<dbReference type="GO" id="GO:0005524">
    <property type="term" value="F:ATP binding"/>
    <property type="evidence" value="ECO:0007669"/>
    <property type="project" value="UniProtKB-UniRule"/>
</dbReference>
<evidence type="ECO:0000256" key="2">
    <source>
        <dbReference type="ARBA" id="ARBA00022527"/>
    </source>
</evidence>
<dbReference type="SUPFAM" id="SSF48452">
    <property type="entry name" value="TPR-like"/>
    <property type="match status" value="2"/>
</dbReference>
<proteinExistence type="predicted"/>
<dbReference type="PANTHER" id="PTHR43289">
    <property type="entry name" value="MITOGEN-ACTIVATED PROTEIN KINASE KINASE KINASE 20-RELATED"/>
    <property type="match status" value="1"/>
</dbReference>
<dbReference type="SUPFAM" id="SSF56112">
    <property type="entry name" value="Protein kinase-like (PK-like)"/>
    <property type="match status" value="1"/>
</dbReference>
<dbReference type="Proteomes" id="UP000324974">
    <property type="component" value="Chromosome"/>
</dbReference>
<dbReference type="PROSITE" id="PS50005">
    <property type="entry name" value="TPR"/>
    <property type="match status" value="1"/>
</dbReference>
<feature type="binding site" evidence="8">
    <location>
        <position position="76"/>
    </location>
    <ligand>
        <name>ATP</name>
        <dbReference type="ChEBI" id="CHEBI:30616"/>
    </ligand>
</feature>
<dbReference type="EMBL" id="CP042425">
    <property type="protein sequence ID" value="QEL15742.1"/>
    <property type="molecule type" value="Genomic_DNA"/>
</dbReference>
<evidence type="ECO:0000256" key="7">
    <source>
        <dbReference type="PROSITE-ProRule" id="PRU00339"/>
    </source>
</evidence>
<dbReference type="KEGG" id="lrs:PX52LOC_02677"/>
<dbReference type="PROSITE" id="PS00108">
    <property type="entry name" value="PROTEIN_KINASE_ST"/>
    <property type="match status" value="1"/>
</dbReference>
<dbReference type="Gene3D" id="3.30.200.20">
    <property type="entry name" value="Phosphorylase Kinase, domain 1"/>
    <property type="match status" value="1"/>
</dbReference>
<keyword evidence="6 8" id="KW-0067">ATP-binding</keyword>
<feature type="domain" description="Protein kinase" evidence="10">
    <location>
        <begin position="47"/>
        <end position="308"/>
    </location>
</feature>
<keyword evidence="2 11" id="KW-0723">Serine/threonine-protein kinase</keyword>
<evidence type="ECO:0000256" key="1">
    <source>
        <dbReference type="ARBA" id="ARBA00012513"/>
    </source>
</evidence>
<dbReference type="Gene3D" id="1.10.510.10">
    <property type="entry name" value="Transferase(Phosphotransferase) domain 1"/>
    <property type="match status" value="1"/>
</dbReference>
<evidence type="ECO:0000256" key="9">
    <source>
        <dbReference type="SAM" id="Phobius"/>
    </source>
</evidence>
<dbReference type="RefSeq" id="WP_149110524.1">
    <property type="nucleotide sequence ID" value="NZ_CP042425.1"/>
</dbReference>
<dbReference type="GO" id="GO:0004674">
    <property type="term" value="F:protein serine/threonine kinase activity"/>
    <property type="evidence" value="ECO:0007669"/>
    <property type="project" value="UniProtKB-KW"/>
</dbReference>
<dbReference type="SMART" id="SM00028">
    <property type="entry name" value="TPR"/>
    <property type="match status" value="6"/>
</dbReference>
<feature type="repeat" description="TPR" evidence="7">
    <location>
        <begin position="529"/>
        <end position="562"/>
    </location>
</feature>
<protein>
    <recommendedName>
        <fullName evidence="1">non-specific serine/threonine protein kinase</fullName>
        <ecNumber evidence="1">2.7.11.1</ecNumber>
    </recommendedName>
</protein>
<dbReference type="PROSITE" id="PS50011">
    <property type="entry name" value="PROTEIN_KINASE_DOM"/>
    <property type="match status" value="1"/>
</dbReference>
<dbReference type="InterPro" id="IPR000719">
    <property type="entry name" value="Prot_kinase_dom"/>
</dbReference>
<dbReference type="InterPro" id="IPR008271">
    <property type="entry name" value="Ser/Thr_kinase_AS"/>
</dbReference>
<accession>A0A5C1AD99</accession>
<keyword evidence="5 11" id="KW-0418">Kinase</keyword>
<keyword evidence="9" id="KW-1133">Transmembrane helix</keyword>
<keyword evidence="9" id="KW-0812">Transmembrane</keyword>
<dbReference type="EC" id="2.7.11.1" evidence="1"/>